<reference evidence="1" key="1">
    <citation type="journal article" date="2020" name="G3 (Bethesda)">
        <title>High-Quality Assemblies for Three Invasive Social Wasps from the &lt;i&gt;Vespula&lt;/i&gt; Genus.</title>
        <authorList>
            <person name="Harrop T.W.R."/>
            <person name="Guhlin J."/>
            <person name="McLaughlin G.M."/>
            <person name="Permina E."/>
            <person name="Stockwell P."/>
            <person name="Gilligan J."/>
            <person name="Le Lec M.F."/>
            <person name="Gruber M.A.M."/>
            <person name="Quinn O."/>
            <person name="Lovegrove M."/>
            <person name="Duncan E.J."/>
            <person name="Remnant E.J."/>
            <person name="Van Eeckhoven J."/>
            <person name="Graham B."/>
            <person name="Knapp R.A."/>
            <person name="Langford K.W."/>
            <person name="Kronenberg Z."/>
            <person name="Press M.O."/>
            <person name="Eacker S.M."/>
            <person name="Wilson-Rankin E.E."/>
            <person name="Purcell J."/>
            <person name="Lester P.J."/>
            <person name="Dearden P.K."/>
        </authorList>
    </citation>
    <scope>NUCLEOTIDE SEQUENCE</scope>
    <source>
        <strain evidence="1">Volc-1</strain>
    </source>
</reference>
<dbReference type="Proteomes" id="UP000600918">
    <property type="component" value="Unassembled WGS sequence"/>
</dbReference>
<dbReference type="AlphaFoldDB" id="A0A834KTP7"/>
<accession>A0A834KTP7</accession>
<proteinExistence type="predicted"/>
<organism evidence="1 2">
    <name type="scientific">Vespula pensylvanica</name>
    <name type="common">Western yellow jacket</name>
    <name type="synonym">Wasp</name>
    <dbReference type="NCBI Taxonomy" id="30213"/>
    <lineage>
        <taxon>Eukaryota</taxon>
        <taxon>Metazoa</taxon>
        <taxon>Ecdysozoa</taxon>
        <taxon>Arthropoda</taxon>
        <taxon>Hexapoda</taxon>
        <taxon>Insecta</taxon>
        <taxon>Pterygota</taxon>
        <taxon>Neoptera</taxon>
        <taxon>Endopterygota</taxon>
        <taxon>Hymenoptera</taxon>
        <taxon>Apocrita</taxon>
        <taxon>Aculeata</taxon>
        <taxon>Vespoidea</taxon>
        <taxon>Vespidae</taxon>
        <taxon>Vespinae</taxon>
        <taxon>Vespula</taxon>
    </lineage>
</organism>
<name>A0A834KTP7_VESPE</name>
<keyword evidence="2" id="KW-1185">Reference proteome</keyword>
<protein>
    <submittedName>
        <fullName evidence="1">Uncharacterized protein</fullName>
    </submittedName>
</protein>
<evidence type="ECO:0000313" key="2">
    <source>
        <dbReference type="Proteomes" id="UP000600918"/>
    </source>
</evidence>
<comment type="caution">
    <text evidence="1">The sequence shown here is derived from an EMBL/GenBank/DDBJ whole genome shotgun (WGS) entry which is preliminary data.</text>
</comment>
<gene>
    <name evidence="1" type="ORF">H0235_013711</name>
</gene>
<dbReference type="EMBL" id="JACSDY010000013">
    <property type="protein sequence ID" value="KAF7411104.1"/>
    <property type="molecule type" value="Genomic_DNA"/>
</dbReference>
<sequence length="118" mass="13509">MLLLHGFASNGEPRKVVVTQILIVNLSIRLPEKKSVQHGKKIANSTRCSQAVTHPSTNRVQHFLTSVTERGLVQQHGITVNRKFKSKNSLQFALWLPRDATTWATMRHHRYFVKNPEN</sequence>
<evidence type="ECO:0000313" key="1">
    <source>
        <dbReference type="EMBL" id="KAF7411104.1"/>
    </source>
</evidence>